<evidence type="ECO:0000313" key="5">
    <source>
        <dbReference type="Proteomes" id="UP000730481"/>
    </source>
</evidence>
<keyword evidence="1" id="KW-0175">Coiled coil</keyword>
<feature type="compositionally biased region" description="Basic and acidic residues" evidence="2">
    <location>
        <begin position="102"/>
        <end position="111"/>
    </location>
</feature>
<reference evidence="4" key="2">
    <citation type="submission" date="2020-02" db="EMBL/GenBank/DDBJ databases">
        <title>Identification and distribution of gene clusters putatively required for synthesis of sphingolipid metabolism inhibitors in phylogenetically diverse species of the filamentous fungus Fusarium.</title>
        <authorList>
            <person name="Kim H.-S."/>
            <person name="Busman M."/>
            <person name="Brown D.W."/>
            <person name="Divon H."/>
            <person name="Uhlig S."/>
            <person name="Proctor R.H."/>
        </authorList>
    </citation>
    <scope>NUCLEOTIDE SEQUENCE</scope>
    <source>
        <strain evidence="4">NRRL 25174</strain>
    </source>
</reference>
<keyword evidence="5" id="KW-1185">Reference proteome</keyword>
<evidence type="ECO:0000256" key="1">
    <source>
        <dbReference type="SAM" id="Coils"/>
    </source>
</evidence>
<evidence type="ECO:0000256" key="2">
    <source>
        <dbReference type="SAM" id="MobiDB-lite"/>
    </source>
</evidence>
<dbReference type="Proteomes" id="UP000730481">
    <property type="component" value="Unassembled WGS sequence"/>
</dbReference>
<keyword evidence="3" id="KW-0732">Signal</keyword>
<reference evidence="4" key="1">
    <citation type="journal article" date="2017" name="Mycologia">
        <title>Fusarium algeriense, sp. nov., a novel toxigenic crown rot pathogen of durum wheat from Algeria is nested in the Fusarium burgessii species complex.</title>
        <authorList>
            <person name="Laraba I."/>
            <person name="Keddad A."/>
            <person name="Boureghda H."/>
            <person name="Abdallah N."/>
            <person name="Vaughan M.M."/>
            <person name="Proctor R.H."/>
            <person name="Busman M."/>
            <person name="O'Donnell K."/>
        </authorList>
    </citation>
    <scope>NUCLEOTIDE SEQUENCE</scope>
    <source>
        <strain evidence="4">NRRL 25174</strain>
    </source>
</reference>
<feature type="coiled-coil region" evidence="1">
    <location>
        <begin position="70"/>
        <end position="100"/>
    </location>
</feature>
<sequence>MTTAALAIGYFIAFLGASELGATGDGKESPQPSIVSKLQYANGRGKQPLGQGTMDGLAAAQIQVDYEAKFREKGREIKQLEDLVADLRNAISTKDELIGELRRSRDMRRDQQSTTIEDTQITSLKRHKN</sequence>
<protein>
    <submittedName>
        <fullName evidence="4">Uncharacterized protein</fullName>
    </submittedName>
</protein>
<feature type="region of interest" description="Disordered" evidence="2">
    <location>
        <begin position="102"/>
        <end position="129"/>
    </location>
</feature>
<evidence type="ECO:0000256" key="3">
    <source>
        <dbReference type="SAM" id="SignalP"/>
    </source>
</evidence>
<organism evidence="4 5">
    <name type="scientific">Fusarium beomiforme</name>
    <dbReference type="NCBI Taxonomy" id="44412"/>
    <lineage>
        <taxon>Eukaryota</taxon>
        <taxon>Fungi</taxon>
        <taxon>Dikarya</taxon>
        <taxon>Ascomycota</taxon>
        <taxon>Pezizomycotina</taxon>
        <taxon>Sordariomycetes</taxon>
        <taxon>Hypocreomycetidae</taxon>
        <taxon>Hypocreales</taxon>
        <taxon>Nectriaceae</taxon>
        <taxon>Fusarium</taxon>
        <taxon>Fusarium burgessii species complex</taxon>
    </lineage>
</organism>
<accession>A0A9P5DY17</accession>
<feature type="chain" id="PRO_5040307389" evidence="3">
    <location>
        <begin position="18"/>
        <end position="129"/>
    </location>
</feature>
<gene>
    <name evidence="4" type="ORF">FBEOM_4602</name>
</gene>
<name>A0A9P5DY17_9HYPO</name>
<proteinExistence type="predicted"/>
<comment type="caution">
    <text evidence="4">The sequence shown here is derived from an EMBL/GenBank/DDBJ whole genome shotgun (WGS) entry which is preliminary data.</text>
</comment>
<dbReference type="AlphaFoldDB" id="A0A9P5DY17"/>
<evidence type="ECO:0000313" key="4">
    <source>
        <dbReference type="EMBL" id="KAF4341441.1"/>
    </source>
</evidence>
<feature type="compositionally biased region" description="Polar residues" evidence="2">
    <location>
        <begin position="114"/>
        <end position="123"/>
    </location>
</feature>
<feature type="signal peptide" evidence="3">
    <location>
        <begin position="1"/>
        <end position="17"/>
    </location>
</feature>
<dbReference type="EMBL" id="PVQB02000193">
    <property type="protein sequence ID" value="KAF4341441.1"/>
    <property type="molecule type" value="Genomic_DNA"/>
</dbReference>